<reference evidence="1 2" key="1">
    <citation type="submission" date="2007-03" db="EMBL/GenBank/DDBJ databases">
        <title>Complete sequence of Desulfotomaculum reducens MI-1.</title>
        <authorList>
            <consortium name="US DOE Joint Genome Institute"/>
            <person name="Copeland A."/>
            <person name="Lucas S."/>
            <person name="Lapidus A."/>
            <person name="Barry K."/>
            <person name="Detter J.C."/>
            <person name="Glavina del Rio T."/>
            <person name="Hammon N."/>
            <person name="Israni S."/>
            <person name="Dalin E."/>
            <person name="Tice H."/>
            <person name="Pitluck S."/>
            <person name="Sims D."/>
            <person name="Brettin T."/>
            <person name="Bruce D."/>
            <person name="Han C."/>
            <person name="Tapia R."/>
            <person name="Schmutz J."/>
            <person name="Larimer F."/>
            <person name="Land M."/>
            <person name="Hauser L."/>
            <person name="Kyrpides N."/>
            <person name="Kim E."/>
            <person name="Tebo B.M."/>
            <person name="Richardson P."/>
        </authorList>
    </citation>
    <scope>NUCLEOTIDE SEQUENCE [LARGE SCALE GENOMIC DNA]</scope>
    <source>
        <strain evidence="1 2">MI-1</strain>
    </source>
</reference>
<sequence length="149" mass="16487">MSDNIATQARNKAGGYYKEGYNCAEAIFLAFREYLAPELSPELVKLITGFGSGVGHAGCLCGALSGSVMALNMVKGRTSNQEKRDAAYDTVRQFHDRFREQFGSTDCRVLNPHPHDTPEQLKNCLKITGGTAKLLMEFLQEKSLYKMAE</sequence>
<organism evidence="1 2">
    <name type="scientific">Desulforamulus reducens (strain ATCC BAA-1160 / DSM 100696 / MI-1)</name>
    <name type="common">Desulfotomaculum reducens</name>
    <dbReference type="NCBI Taxonomy" id="349161"/>
    <lineage>
        <taxon>Bacteria</taxon>
        <taxon>Bacillati</taxon>
        <taxon>Bacillota</taxon>
        <taxon>Clostridia</taxon>
        <taxon>Eubacteriales</taxon>
        <taxon>Peptococcaceae</taxon>
        <taxon>Desulforamulus</taxon>
    </lineage>
</organism>
<dbReference type="NCBIfam" id="TIGR01909">
    <property type="entry name" value="C_GCAxxG_C_C"/>
    <property type="match status" value="1"/>
</dbReference>
<dbReference type="EMBL" id="CP000612">
    <property type="protein sequence ID" value="ABO50930.1"/>
    <property type="molecule type" value="Genomic_DNA"/>
</dbReference>
<dbReference type="Pfam" id="PF09719">
    <property type="entry name" value="C_GCAxxG_C_C"/>
    <property type="match status" value="1"/>
</dbReference>
<proteinExistence type="predicted"/>
<dbReference type="SUPFAM" id="SSF48695">
    <property type="entry name" value="Multiheme cytochromes"/>
    <property type="match status" value="1"/>
</dbReference>
<dbReference type="Proteomes" id="UP000001556">
    <property type="component" value="Chromosome"/>
</dbReference>
<dbReference type="STRING" id="349161.Dred_2420"/>
<dbReference type="RefSeq" id="WP_011878728.1">
    <property type="nucleotide sequence ID" value="NC_009253.1"/>
</dbReference>
<name>A4J777_DESRM</name>
<protein>
    <submittedName>
        <fullName evidence="1">C_GCAxxG_C_C family protein</fullName>
    </submittedName>
</protein>
<evidence type="ECO:0000313" key="1">
    <source>
        <dbReference type="EMBL" id="ABO50930.1"/>
    </source>
</evidence>
<dbReference type="eggNOG" id="COG1246">
    <property type="taxonomic scope" value="Bacteria"/>
</dbReference>
<keyword evidence="2" id="KW-1185">Reference proteome</keyword>
<evidence type="ECO:0000313" key="2">
    <source>
        <dbReference type="Proteomes" id="UP000001556"/>
    </source>
</evidence>
<dbReference type="InterPro" id="IPR036280">
    <property type="entry name" value="Multihaem_cyt_sf"/>
</dbReference>
<dbReference type="HOGENOM" id="CLU_091283_0_1_9"/>
<accession>A4J777</accession>
<dbReference type="KEGG" id="drm:Dred_2420"/>
<dbReference type="OrthoDB" id="1624765at2"/>
<dbReference type="InterPro" id="IPR010181">
    <property type="entry name" value="CGCAxxGCC_motif"/>
</dbReference>
<dbReference type="AlphaFoldDB" id="A4J777"/>
<gene>
    <name evidence="1" type="ordered locus">Dred_2420</name>
</gene>